<feature type="domain" description="CCHC-type" evidence="3">
    <location>
        <begin position="345"/>
        <end position="359"/>
    </location>
</feature>
<keyword evidence="1" id="KW-0863">Zinc-finger</keyword>
<dbReference type="Pfam" id="PF14111">
    <property type="entry name" value="DUF4283"/>
    <property type="match status" value="1"/>
</dbReference>
<organism evidence="4 5">
    <name type="scientific">Lithocarpus litseifolius</name>
    <dbReference type="NCBI Taxonomy" id="425828"/>
    <lineage>
        <taxon>Eukaryota</taxon>
        <taxon>Viridiplantae</taxon>
        <taxon>Streptophyta</taxon>
        <taxon>Embryophyta</taxon>
        <taxon>Tracheophyta</taxon>
        <taxon>Spermatophyta</taxon>
        <taxon>Magnoliopsida</taxon>
        <taxon>eudicotyledons</taxon>
        <taxon>Gunneridae</taxon>
        <taxon>Pentapetalae</taxon>
        <taxon>rosids</taxon>
        <taxon>fabids</taxon>
        <taxon>Fagales</taxon>
        <taxon>Fagaceae</taxon>
        <taxon>Lithocarpus</taxon>
    </lineage>
</organism>
<dbReference type="AlphaFoldDB" id="A0AAW2CZS8"/>
<evidence type="ECO:0000313" key="4">
    <source>
        <dbReference type="EMBL" id="KAL0002934.1"/>
    </source>
</evidence>
<keyword evidence="1" id="KW-0862">Zinc</keyword>
<dbReference type="PANTHER" id="PTHR31286:SF99">
    <property type="entry name" value="DUF4283 DOMAIN-CONTAINING PROTEIN"/>
    <property type="match status" value="1"/>
</dbReference>
<accession>A0AAW2CZS8</accession>
<evidence type="ECO:0000256" key="1">
    <source>
        <dbReference type="PROSITE-ProRule" id="PRU00047"/>
    </source>
</evidence>
<protein>
    <recommendedName>
        <fullName evidence="3">CCHC-type domain-containing protein</fullName>
    </recommendedName>
</protein>
<dbReference type="InterPro" id="IPR040256">
    <property type="entry name" value="At4g02000-like"/>
</dbReference>
<dbReference type="GO" id="GO:0008270">
    <property type="term" value="F:zinc ion binding"/>
    <property type="evidence" value="ECO:0007669"/>
    <property type="project" value="UniProtKB-KW"/>
</dbReference>
<dbReference type="EMBL" id="JAZDWU010000005">
    <property type="protein sequence ID" value="KAL0002934.1"/>
    <property type="molecule type" value="Genomic_DNA"/>
</dbReference>
<evidence type="ECO:0000256" key="2">
    <source>
        <dbReference type="SAM" id="MobiDB-lite"/>
    </source>
</evidence>
<gene>
    <name evidence="4" type="ORF">SO802_016715</name>
</gene>
<feature type="compositionally biased region" description="Basic and acidic residues" evidence="2">
    <location>
        <begin position="513"/>
        <end position="524"/>
    </location>
</feature>
<feature type="region of interest" description="Disordered" evidence="2">
    <location>
        <begin position="513"/>
        <end position="534"/>
    </location>
</feature>
<keyword evidence="1" id="KW-0479">Metal-binding</keyword>
<name>A0AAW2CZS8_9ROSI</name>
<comment type="caution">
    <text evidence="4">The sequence shown here is derived from an EMBL/GenBank/DDBJ whole genome shotgun (WGS) entry which is preliminary data.</text>
</comment>
<feature type="compositionally biased region" description="Polar residues" evidence="2">
    <location>
        <begin position="437"/>
        <end position="449"/>
    </location>
</feature>
<evidence type="ECO:0000313" key="5">
    <source>
        <dbReference type="Proteomes" id="UP001459277"/>
    </source>
</evidence>
<feature type="compositionally biased region" description="Low complexity" evidence="2">
    <location>
        <begin position="100"/>
        <end position="114"/>
    </location>
</feature>
<dbReference type="Proteomes" id="UP001459277">
    <property type="component" value="Unassembled WGS sequence"/>
</dbReference>
<dbReference type="PROSITE" id="PS50158">
    <property type="entry name" value="ZF_CCHC"/>
    <property type="match status" value="1"/>
</dbReference>
<feature type="compositionally biased region" description="Basic residues" evidence="2">
    <location>
        <begin position="425"/>
        <end position="436"/>
    </location>
</feature>
<feature type="region of interest" description="Disordered" evidence="2">
    <location>
        <begin position="389"/>
        <end position="475"/>
    </location>
</feature>
<reference evidence="4 5" key="1">
    <citation type="submission" date="2024-01" db="EMBL/GenBank/DDBJ databases">
        <title>A telomere-to-telomere, gap-free genome of sweet tea (Lithocarpus litseifolius).</title>
        <authorList>
            <person name="Zhou J."/>
        </authorList>
    </citation>
    <scope>NUCLEOTIDE SEQUENCE [LARGE SCALE GENOMIC DNA]</scope>
    <source>
        <strain evidence="4">Zhou-2022a</strain>
        <tissue evidence="4">Leaf</tissue>
    </source>
</reference>
<proteinExistence type="predicted"/>
<dbReference type="InterPro" id="IPR025558">
    <property type="entry name" value="DUF4283"/>
</dbReference>
<evidence type="ECO:0000259" key="3">
    <source>
        <dbReference type="PROSITE" id="PS50158"/>
    </source>
</evidence>
<feature type="region of interest" description="Disordered" evidence="2">
    <location>
        <begin position="95"/>
        <end position="116"/>
    </location>
</feature>
<sequence>MKKKLDTATEMEAIAKICARWKYTRALNVADALQSTLIRDTRTNLNKVSRSIMGKKLVAVSTRKELKALVLLREEYGWTGKEELARSNKKVKNVNHAGFSDSSDSRPSSPSQPQGLWSRAMSFKDKVVGEIPGAYTQAFNFEDLMEDDEESDDEVESLREGLVAIKLPKELKQKIRYPWARALIVKVYGRSVGFNFLQTRLLALWKPAGRLDCVDLGYGFFLTRLSLKEDYEAVLQKGPWFIGEHFLSIRPWVPDFKPELANVSSIAVWIRLNGLPIEYYNAEALFLIGKAIGNVLRVDTHTASETRGRFARLCIQIDVTKPLVTAIKIGKLEQSVCYEGIQKLCFDCGRMGHIRENCPYTIRQEVPPQETVGVESEKNSVRSCNLREATADKAGEGPSEIVPDNVQGNVEEHVPDSTYGPWIVVKRKMNGTKSQKKSTGPQSRRNAGSAQWAREGSTSGDPVGPLRETKRKISPSKVMIEAQGAYSATELEGLKALKGLSFTSLSPKLIENGKKDSKTEKAKLVTESNPPASVKGKKALVRSRATTNVFNSSVSPSEPQAVNQPLLFTAAPICANPNGRSDQGTSSKVQTTANAKSKVSDEVSEVCAGRKLCYSDMGLGLVHSTEEECMEDDSSVVRNRCTEGRLRSDGVCVEGSGQSVVGMSTGGAGIECSSEESFEAARMDVEGSGKAATLC</sequence>
<dbReference type="InterPro" id="IPR001878">
    <property type="entry name" value="Znf_CCHC"/>
</dbReference>
<keyword evidence="5" id="KW-1185">Reference proteome</keyword>
<dbReference type="GO" id="GO:0003676">
    <property type="term" value="F:nucleic acid binding"/>
    <property type="evidence" value="ECO:0007669"/>
    <property type="project" value="InterPro"/>
</dbReference>
<dbReference type="PANTHER" id="PTHR31286">
    <property type="entry name" value="GLYCINE-RICH CELL WALL STRUCTURAL PROTEIN 1.8-LIKE"/>
    <property type="match status" value="1"/>
</dbReference>